<dbReference type="AlphaFoldDB" id="A0A816QCS8"/>
<proteinExistence type="predicted"/>
<name>A0A816QCS8_BRANA</name>
<accession>A0A816QCS8</accession>
<dbReference type="EMBL" id="HG994370">
    <property type="protein sequence ID" value="CAF2057989.1"/>
    <property type="molecule type" value="Genomic_DNA"/>
</dbReference>
<protein>
    <submittedName>
        <fullName evidence="1">(rape) hypothetical protein</fullName>
    </submittedName>
</protein>
<reference evidence="1" key="1">
    <citation type="submission" date="2021-01" db="EMBL/GenBank/DDBJ databases">
        <authorList>
            <consortium name="Genoscope - CEA"/>
            <person name="William W."/>
        </authorList>
    </citation>
    <scope>NUCLEOTIDE SEQUENCE</scope>
</reference>
<organism evidence="1">
    <name type="scientific">Brassica napus</name>
    <name type="common">Rape</name>
    <dbReference type="NCBI Taxonomy" id="3708"/>
    <lineage>
        <taxon>Eukaryota</taxon>
        <taxon>Viridiplantae</taxon>
        <taxon>Streptophyta</taxon>
        <taxon>Embryophyta</taxon>
        <taxon>Tracheophyta</taxon>
        <taxon>Spermatophyta</taxon>
        <taxon>Magnoliopsida</taxon>
        <taxon>eudicotyledons</taxon>
        <taxon>Gunneridae</taxon>
        <taxon>Pentapetalae</taxon>
        <taxon>rosids</taxon>
        <taxon>malvids</taxon>
        <taxon>Brassicales</taxon>
        <taxon>Brassicaceae</taxon>
        <taxon>Brassiceae</taxon>
        <taxon>Brassica</taxon>
    </lineage>
</organism>
<sequence>MEVVKQDEKFRNKSLLKTSFEISAMKHNFNYKVVKPPSKHERQLMKLCGQQLLTNKAVDHSFRIAKIAKDFYVLYSNEILQALKDDYSASVVELSSLFNYGFRQWIHRHTFEQ</sequence>
<gene>
    <name evidence="1" type="ORF">DARMORV10_C06P19390.1</name>
</gene>
<evidence type="ECO:0000313" key="1">
    <source>
        <dbReference type="EMBL" id="CAF2057989.1"/>
    </source>
</evidence>
<dbReference type="Proteomes" id="UP001295469">
    <property type="component" value="Chromosome C06"/>
</dbReference>